<dbReference type="InterPro" id="IPR013783">
    <property type="entry name" value="Ig-like_fold"/>
</dbReference>
<name>A0A176RXR2_9GAMM</name>
<evidence type="ECO:0000256" key="1">
    <source>
        <dbReference type="SAM" id="MobiDB-lite"/>
    </source>
</evidence>
<dbReference type="InterPro" id="IPR029865">
    <property type="entry name" value="KIAA0319-like"/>
</dbReference>
<organism evidence="2 3">
    <name type="scientific">Candidatus Thiomargarita nelsonii</name>
    <dbReference type="NCBI Taxonomy" id="1003181"/>
    <lineage>
        <taxon>Bacteria</taxon>
        <taxon>Pseudomonadati</taxon>
        <taxon>Pseudomonadota</taxon>
        <taxon>Gammaproteobacteria</taxon>
        <taxon>Thiotrichales</taxon>
        <taxon>Thiotrichaceae</taxon>
        <taxon>Thiomargarita</taxon>
    </lineage>
</organism>
<feature type="non-terminal residue" evidence="2">
    <location>
        <position position="1"/>
    </location>
</feature>
<feature type="non-terminal residue" evidence="2">
    <location>
        <position position="182"/>
    </location>
</feature>
<feature type="region of interest" description="Disordered" evidence="1">
    <location>
        <begin position="158"/>
        <end position="182"/>
    </location>
</feature>
<sequence length="182" mass="19756">DSLPDTVVVTVENVNHAPEANAGEDQTVDENSEVTLDGTESSDPDNDELTCHWEQIGGIPVDLSNNDDCITTFMAPSISSDMEELPFRLTVTDEWDSSDADEVVIHVQDTNAPPACELAVAEPELIWPPNHKMVPIEILNVTDPDEDQLFLEITEVTQDEDVNGLGDGDTSPDAVLTDNGQL</sequence>
<evidence type="ECO:0000313" key="3">
    <source>
        <dbReference type="Proteomes" id="UP000076962"/>
    </source>
</evidence>
<feature type="region of interest" description="Disordered" evidence="1">
    <location>
        <begin position="14"/>
        <end position="47"/>
    </location>
</feature>
<dbReference type="Pfam" id="PF22352">
    <property type="entry name" value="K319L-like_PKD"/>
    <property type="match status" value="1"/>
</dbReference>
<dbReference type="GO" id="GO:0016020">
    <property type="term" value="C:membrane"/>
    <property type="evidence" value="ECO:0007669"/>
    <property type="project" value="TreeGrafter"/>
</dbReference>
<protein>
    <submittedName>
        <fullName evidence="2">PKD domain-containing protein</fullName>
    </submittedName>
</protein>
<dbReference type="EMBL" id="LUTY01002269">
    <property type="protein sequence ID" value="OAD20571.1"/>
    <property type="molecule type" value="Genomic_DNA"/>
</dbReference>
<dbReference type="GO" id="GO:0031410">
    <property type="term" value="C:cytoplasmic vesicle"/>
    <property type="evidence" value="ECO:0007669"/>
    <property type="project" value="TreeGrafter"/>
</dbReference>
<proteinExistence type="predicted"/>
<dbReference type="AlphaFoldDB" id="A0A176RXR2"/>
<dbReference type="PANTHER" id="PTHR46182">
    <property type="entry name" value="FI19480P1"/>
    <property type="match status" value="1"/>
</dbReference>
<dbReference type="PANTHER" id="PTHR46182:SF2">
    <property type="entry name" value="FI19480P1"/>
    <property type="match status" value="1"/>
</dbReference>
<comment type="caution">
    <text evidence="2">The sequence shown here is derived from an EMBL/GenBank/DDBJ whole genome shotgun (WGS) entry which is preliminary data.</text>
</comment>
<gene>
    <name evidence="2" type="ORF">THIOM_003719</name>
</gene>
<evidence type="ECO:0000313" key="2">
    <source>
        <dbReference type="EMBL" id="OAD20571.1"/>
    </source>
</evidence>
<dbReference type="Gene3D" id="2.60.40.10">
    <property type="entry name" value="Immunoglobulins"/>
    <property type="match status" value="1"/>
</dbReference>
<reference evidence="2 3" key="1">
    <citation type="submission" date="2016-05" db="EMBL/GenBank/DDBJ databases">
        <title>Single-cell genome of chain-forming Candidatus Thiomargarita nelsonii and comparison to other large sulfur-oxidizing bacteria.</title>
        <authorList>
            <person name="Winkel M."/>
            <person name="Salman V."/>
            <person name="Woyke T."/>
            <person name="Schulz-Vogt H."/>
            <person name="Richter M."/>
            <person name="Flood B."/>
            <person name="Bailey J."/>
            <person name="Amann R."/>
            <person name="Mussmann M."/>
        </authorList>
    </citation>
    <scope>NUCLEOTIDE SEQUENCE [LARGE SCALE GENOMIC DNA]</scope>
    <source>
        <strain evidence="2 3">THI036</strain>
    </source>
</reference>
<keyword evidence="3" id="KW-1185">Reference proteome</keyword>
<dbReference type="Proteomes" id="UP000076962">
    <property type="component" value="Unassembled WGS sequence"/>
</dbReference>
<accession>A0A176RXR2</accession>